<keyword evidence="1" id="KW-0812">Transmembrane</keyword>
<feature type="transmembrane region" description="Helical" evidence="1">
    <location>
        <begin position="7"/>
        <end position="28"/>
    </location>
</feature>
<dbReference type="EMBL" id="JAPDOD010000021">
    <property type="protein sequence ID" value="MDA0162875.1"/>
    <property type="molecule type" value="Genomic_DNA"/>
</dbReference>
<organism evidence="2 3">
    <name type="scientific">Solirubrobacter ginsenosidimutans</name>
    <dbReference type="NCBI Taxonomy" id="490573"/>
    <lineage>
        <taxon>Bacteria</taxon>
        <taxon>Bacillati</taxon>
        <taxon>Actinomycetota</taxon>
        <taxon>Thermoleophilia</taxon>
        <taxon>Solirubrobacterales</taxon>
        <taxon>Solirubrobacteraceae</taxon>
        <taxon>Solirubrobacter</taxon>
    </lineage>
</organism>
<keyword evidence="1" id="KW-1133">Transmembrane helix</keyword>
<gene>
    <name evidence="2" type="ORF">OM076_21555</name>
</gene>
<comment type="caution">
    <text evidence="2">The sequence shown here is derived from an EMBL/GenBank/DDBJ whole genome shotgun (WGS) entry which is preliminary data.</text>
</comment>
<evidence type="ECO:0000256" key="1">
    <source>
        <dbReference type="SAM" id="Phobius"/>
    </source>
</evidence>
<keyword evidence="1" id="KW-0472">Membrane</keyword>
<evidence type="ECO:0000313" key="2">
    <source>
        <dbReference type="EMBL" id="MDA0162875.1"/>
    </source>
</evidence>
<accession>A0A9X3MX20</accession>
<dbReference type="Proteomes" id="UP001149140">
    <property type="component" value="Unassembled WGS sequence"/>
</dbReference>
<dbReference type="RefSeq" id="WP_270042115.1">
    <property type="nucleotide sequence ID" value="NZ_JAPDOD010000021.1"/>
</dbReference>
<sequence>MISPNRIALTVAGIFALFIAIGATFIWVNGKNSGGAREASTQFAAAVVNQNPRLAPKGAESYVADIEKRFGAVSGARVIDTHNTHHGHGDSATSNYVSDVLLETAKGPAVVELVFDAAFMVWGTKTVTDIEELAPVDVPDDALSDDEFVALAKAFVARGGEPTS</sequence>
<name>A0A9X3MX20_9ACTN</name>
<reference evidence="2" key="1">
    <citation type="submission" date="2022-10" db="EMBL/GenBank/DDBJ databases">
        <title>The WGS of Solirubrobacter ginsenosidimutans DSM 21036.</title>
        <authorList>
            <person name="Jiang Z."/>
        </authorList>
    </citation>
    <scope>NUCLEOTIDE SEQUENCE</scope>
    <source>
        <strain evidence="2">DSM 21036</strain>
    </source>
</reference>
<proteinExistence type="predicted"/>
<evidence type="ECO:0000313" key="3">
    <source>
        <dbReference type="Proteomes" id="UP001149140"/>
    </source>
</evidence>
<keyword evidence="3" id="KW-1185">Reference proteome</keyword>
<dbReference type="AlphaFoldDB" id="A0A9X3MX20"/>
<protein>
    <submittedName>
        <fullName evidence="2">Uncharacterized protein</fullName>
    </submittedName>
</protein>